<feature type="domain" description="Methyltransferase type 11" evidence="2">
    <location>
        <begin position="72"/>
        <end position="171"/>
    </location>
</feature>
<name>A0AAU2VEY8_9ACTN</name>
<organism evidence="3">
    <name type="scientific">Streptomyces sp. NBC_00003</name>
    <dbReference type="NCBI Taxonomy" id="2903608"/>
    <lineage>
        <taxon>Bacteria</taxon>
        <taxon>Bacillati</taxon>
        <taxon>Actinomycetota</taxon>
        <taxon>Actinomycetes</taxon>
        <taxon>Kitasatosporales</taxon>
        <taxon>Streptomycetaceae</taxon>
        <taxon>Streptomyces</taxon>
    </lineage>
</organism>
<accession>A0AAU2VEY8</accession>
<keyword evidence="1" id="KW-0808">Transferase</keyword>
<sequence>MTCWDDTHYRQHVLPYYRAFESRLGYTTLLGRTRHFGWYEPADTPWRFSAAMRRMEAVAARKLALPPGSAVLDAGCGVGDVARTIAQTSGVHVTGIDGIESDIAIARRRSARAGEPGTRTQFLRADYHALPFADASFDGVYTMESCAHSPAPPRVLSEFHRVLHPGGRLVMFEYSSTPQAQLPPRARSVLVRVCELSAMPGMLRLPHGELERLLQQIGFTLESVYDATAKILPMLRAFSVLGRLPYALARSVGLGDKLINAMSGVEMYRHQETWRYNITVATKPSG</sequence>
<dbReference type="PANTHER" id="PTHR44068:SF1">
    <property type="entry name" value="HYPOTHETICAL LOC100005854"/>
    <property type="match status" value="1"/>
</dbReference>
<dbReference type="SUPFAM" id="SSF53335">
    <property type="entry name" value="S-adenosyl-L-methionine-dependent methyltransferases"/>
    <property type="match status" value="1"/>
</dbReference>
<dbReference type="PANTHER" id="PTHR44068">
    <property type="entry name" value="ZGC:194242"/>
    <property type="match status" value="1"/>
</dbReference>
<dbReference type="InterPro" id="IPR029063">
    <property type="entry name" value="SAM-dependent_MTases_sf"/>
</dbReference>
<reference evidence="3" key="1">
    <citation type="submission" date="2022-10" db="EMBL/GenBank/DDBJ databases">
        <title>The complete genomes of actinobacterial strains from the NBC collection.</title>
        <authorList>
            <person name="Joergensen T.S."/>
            <person name="Alvarez Arevalo M."/>
            <person name="Sterndorff E.B."/>
            <person name="Faurdal D."/>
            <person name="Vuksanovic O."/>
            <person name="Mourched A.-S."/>
            <person name="Charusanti P."/>
            <person name="Shaw S."/>
            <person name="Blin K."/>
            <person name="Weber T."/>
        </authorList>
    </citation>
    <scope>NUCLEOTIDE SEQUENCE</scope>
    <source>
        <strain evidence="3">NBC_00003</strain>
    </source>
</reference>
<protein>
    <submittedName>
        <fullName evidence="3">Methyltransferase domain-containing protein</fullName>
    </submittedName>
</protein>
<gene>
    <name evidence="3" type="ORF">OG549_38305</name>
</gene>
<dbReference type="AlphaFoldDB" id="A0AAU2VEY8"/>
<dbReference type="GO" id="GO:0006696">
    <property type="term" value="P:ergosterol biosynthetic process"/>
    <property type="evidence" value="ECO:0007669"/>
    <property type="project" value="TreeGrafter"/>
</dbReference>
<proteinExistence type="predicted"/>
<evidence type="ECO:0000313" key="3">
    <source>
        <dbReference type="EMBL" id="WTW66026.1"/>
    </source>
</evidence>
<dbReference type="Gene3D" id="3.40.50.150">
    <property type="entry name" value="Vaccinia Virus protein VP39"/>
    <property type="match status" value="1"/>
</dbReference>
<evidence type="ECO:0000256" key="1">
    <source>
        <dbReference type="ARBA" id="ARBA00022679"/>
    </source>
</evidence>
<dbReference type="EMBL" id="CP108318">
    <property type="protein sequence ID" value="WTW66026.1"/>
    <property type="molecule type" value="Genomic_DNA"/>
</dbReference>
<dbReference type="CDD" id="cd02440">
    <property type="entry name" value="AdoMet_MTases"/>
    <property type="match status" value="1"/>
</dbReference>
<dbReference type="InterPro" id="IPR050447">
    <property type="entry name" value="Erg6_SMT_methyltransf"/>
</dbReference>
<dbReference type="GO" id="GO:0032259">
    <property type="term" value="P:methylation"/>
    <property type="evidence" value="ECO:0007669"/>
    <property type="project" value="UniProtKB-KW"/>
</dbReference>
<evidence type="ECO:0000259" key="2">
    <source>
        <dbReference type="Pfam" id="PF08241"/>
    </source>
</evidence>
<dbReference type="InterPro" id="IPR013216">
    <property type="entry name" value="Methyltransf_11"/>
</dbReference>
<dbReference type="GO" id="GO:0003838">
    <property type="term" value="F:sterol 24-C-methyltransferase activity"/>
    <property type="evidence" value="ECO:0007669"/>
    <property type="project" value="TreeGrafter"/>
</dbReference>
<dbReference type="Pfam" id="PF08241">
    <property type="entry name" value="Methyltransf_11"/>
    <property type="match status" value="1"/>
</dbReference>
<keyword evidence="3" id="KW-0489">Methyltransferase</keyword>